<feature type="region of interest" description="Disordered" evidence="13">
    <location>
        <begin position="257"/>
        <end position="315"/>
    </location>
</feature>
<dbReference type="GO" id="GO:0000407">
    <property type="term" value="C:phagophore assembly site"/>
    <property type="evidence" value="ECO:0007669"/>
    <property type="project" value="UniProtKB-SubCell"/>
</dbReference>
<feature type="compositionally biased region" description="Low complexity" evidence="13">
    <location>
        <begin position="660"/>
        <end position="681"/>
    </location>
</feature>
<dbReference type="InterPro" id="IPR046792">
    <property type="entry name" value="Peptidase_C54_cat"/>
</dbReference>
<dbReference type="GO" id="GO:0016485">
    <property type="term" value="P:protein processing"/>
    <property type="evidence" value="ECO:0007669"/>
    <property type="project" value="TreeGrafter"/>
</dbReference>
<comment type="subcellular location">
    <subcellularLocation>
        <location evidence="2">Cytoplasm</location>
    </subcellularLocation>
    <subcellularLocation>
        <location evidence="1">Preautophagosomal structure</location>
    </subcellularLocation>
</comment>
<feature type="compositionally biased region" description="Acidic residues" evidence="13">
    <location>
        <begin position="791"/>
        <end position="805"/>
    </location>
</feature>
<feature type="compositionally biased region" description="Low complexity" evidence="13">
    <location>
        <begin position="39"/>
        <end position="53"/>
    </location>
</feature>
<sequence>MNKSERGSPSPSSPSGSKLPKFFHKQSRDRSRSMVVDPSGSSSTIASSSSTASHPDTTNTGHYSRPARKASKKIFGSRDKEEKHRHTLDITDDNTSTLHEHVSPNHHVPHHDTSHAHDSPPPHDTQDDPPVIVEPVAIPRPRPRSDRPLSDNYPAVAFFPSSPSSNGRISDLSSRLSGWFSHTFNTSSTDLSLPTLLSQQHIASSSPKGKGSALLTAAKHGKGHLDKAMRYLLDSDATPDKCTDSIWILGVEHPGYEPSSPTISHAPNIPRRGSTDSRRSPSSLRSSPSSSPVQSHADPALSQSHPPSSKDPARNWPQVFYSDFTSRVWLTYRSQFTPIRDTTLEELNSEAGDSVALATSPQPKKWNWPLGGEKTWSSDAGWGCMLRTGQSLLANTLVHLHLGRDWRKPPHPVYTADYATYVQILTWFLDDPSSLCPFSVHRMALVGKQLGVKVGQWFGPSTAAGAIKTLVHAFPTAGLGVYVAADGGTIYESEVLAASHTAFGSPRRSSRRTWGDRAVLVLIGHRLGLDRVNPIYYDTLKDLYTWPQSVGIAGGRPSSSYYFVGSQSDNLFYLDPHHARPAIPLRPPPRTDDPPPPLSRHTSPEPSYTSDRERERHHRTTSRHVRNPNSPTSGRSSVASGSSFSHRVPIAPSPLQQQISTSSASSNTHSSSSHPRWYSSSALPDDSDMDSREFEGQGSLADLDPNQRYFATAYSNNELKTFHCDRVRKMPLSGLDPSMLMGFLCRDEHEWNDFKNRVNMLSMKFKATLITLQDEPPHWTSDSDMGLESISEPDIDMPEDDEDELERFSSERSPSASPDTSVSAQDGVAAKSEVDTEEDPIDPITPGPGKGSFDIIESPQKKEDLTVNVSRGANESLTFDDEEDEDEEWVDPSEFTPQTPSPGWHIPSLPPSDPPSQSQSTHSQHPFLQAPPMTESRSSSSAMSRQSSSGSSKPRERRKPKKSTSSSGHTVMTRTRSSSQDQQQYPFPATAPGDEEDIPIGRSMGKGIPQMRTAKARDGGRTQSGGVRGVPTDDGDDF</sequence>
<keyword evidence="4" id="KW-0813">Transport</keyword>
<evidence type="ECO:0000256" key="5">
    <source>
        <dbReference type="ARBA" id="ARBA00022490"/>
    </source>
</evidence>
<feature type="compositionally biased region" description="Basic residues" evidence="13">
    <location>
        <begin position="615"/>
        <end position="626"/>
    </location>
</feature>
<dbReference type="GO" id="GO:0034727">
    <property type="term" value="P:piecemeal microautophagy of the nucleus"/>
    <property type="evidence" value="ECO:0007669"/>
    <property type="project" value="TreeGrafter"/>
</dbReference>
<dbReference type="Pfam" id="PF03416">
    <property type="entry name" value="Peptidase_C54"/>
    <property type="match status" value="1"/>
</dbReference>
<feature type="compositionally biased region" description="Low complexity" evidence="13">
    <location>
        <begin position="7"/>
        <end position="17"/>
    </location>
</feature>
<dbReference type="PANTHER" id="PTHR22624:SF49">
    <property type="entry name" value="CYSTEINE PROTEASE"/>
    <property type="match status" value="1"/>
</dbReference>
<comment type="similarity">
    <text evidence="3">Belongs to the peptidase C54 family.</text>
</comment>
<feature type="region of interest" description="Disordered" evidence="13">
    <location>
        <begin position="1"/>
        <end position="151"/>
    </location>
</feature>
<keyword evidence="5" id="KW-0963">Cytoplasm</keyword>
<evidence type="ECO:0000256" key="4">
    <source>
        <dbReference type="ARBA" id="ARBA00022448"/>
    </source>
</evidence>
<dbReference type="GO" id="GO:0000045">
    <property type="term" value="P:autophagosome assembly"/>
    <property type="evidence" value="ECO:0007669"/>
    <property type="project" value="TreeGrafter"/>
</dbReference>
<keyword evidence="9" id="KW-0653">Protein transport</keyword>
<keyword evidence="7" id="KW-0378">Hydrolase</keyword>
<keyword evidence="16" id="KW-1185">Reference proteome</keyword>
<evidence type="ECO:0000256" key="13">
    <source>
        <dbReference type="SAM" id="MobiDB-lite"/>
    </source>
</evidence>
<feature type="domain" description="Peptidase C54 catalytic" evidence="14">
    <location>
        <begin position="319"/>
        <end position="756"/>
    </location>
</feature>
<feature type="compositionally biased region" description="Basic and acidic residues" evidence="13">
    <location>
        <begin position="110"/>
        <end position="126"/>
    </location>
</feature>
<dbReference type="GO" id="GO:0019786">
    <property type="term" value="F:protein-phosphatidylethanolamide deconjugating activity"/>
    <property type="evidence" value="ECO:0007669"/>
    <property type="project" value="InterPro"/>
</dbReference>
<evidence type="ECO:0000256" key="12">
    <source>
        <dbReference type="ARBA" id="ARBA00030240"/>
    </source>
</evidence>
<dbReference type="GO" id="GO:0035973">
    <property type="term" value="P:aggrephagy"/>
    <property type="evidence" value="ECO:0007669"/>
    <property type="project" value="TreeGrafter"/>
</dbReference>
<accession>A0AAD5V005</accession>
<evidence type="ECO:0000256" key="8">
    <source>
        <dbReference type="ARBA" id="ARBA00022807"/>
    </source>
</evidence>
<protein>
    <recommendedName>
        <fullName evidence="12">Autophagy-related protein 4</fullName>
    </recommendedName>
</protein>
<evidence type="ECO:0000259" key="14">
    <source>
        <dbReference type="Pfam" id="PF03416"/>
    </source>
</evidence>
<comment type="caution">
    <text evidence="15">The sequence shown here is derived from an EMBL/GenBank/DDBJ whole genome shotgun (WGS) entry which is preliminary data.</text>
</comment>
<dbReference type="PANTHER" id="PTHR22624">
    <property type="entry name" value="CYSTEINE PROTEASE ATG4"/>
    <property type="match status" value="1"/>
</dbReference>
<feature type="compositionally biased region" description="Low complexity" evidence="13">
    <location>
        <begin position="280"/>
        <end position="295"/>
    </location>
</feature>
<feature type="region of interest" description="Disordered" evidence="13">
    <location>
        <begin position="775"/>
        <end position="1038"/>
    </location>
</feature>
<name>A0AAD5V005_9APHY</name>
<feature type="compositionally biased region" description="Low complexity" evidence="13">
    <location>
        <begin position="630"/>
        <end position="645"/>
    </location>
</feature>
<keyword evidence="10" id="KW-0072">Autophagy</keyword>
<feature type="compositionally biased region" description="Pro residues" evidence="13">
    <location>
        <begin position="584"/>
        <end position="598"/>
    </location>
</feature>
<evidence type="ECO:0000256" key="3">
    <source>
        <dbReference type="ARBA" id="ARBA00010958"/>
    </source>
</evidence>
<dbReference type="InterPro" id="IPR038765">
    <property type="entry name" value="Papain-like_cys_pep_sf"/>
</dbReference>
<evidence type="ECO:0000313" key="15">
    <source>
        <dbReference type="EMBL" id="KAJ3480670.1"/>
    </source>
</evidence>
<evidence type="ECO:0000256" key="1">
    <source>
        <dbReference type="ARBA" id="ARBA00004329"/>
    </source>
</evidence>
<feature type="compositionally biased region" description="Polar residues" evidence="13">
    <location>
        <begin position="867"/>
        <end position="877"/>
    </location>
</feature>
<feature type="compositionally biased region" description="Polar residues" evidence="13">
    <location>
        <begin position="811"/>
        <end position="824"/>
    </location>
</feature>
<evidence type="ECO:0000256" key="7">
    <source>
        <dbReference type="ARBA" id="ARBA00022801"/>
    </source>
</evidence>
<reference evidence="15" key="1">
    <citation type="submission" date="2022-07" db="EMBL/GenBank/DDBJ databases">
        <title>Genome Sequence of Physisporinus lineatus.</title>
        <authorList>
            <person name="Buettner E."/>
        </authorList>
    </citation>
    <scope>NUCLEOTIDE SEQUENCE</scope>
    <source>
        <strain evidence="15">VT162</strain>
    </source>
</reference>
<feature type="compositionally biased region" description="Acidic residues" evidence="13">
    <location>
        <begin position="878"/>
        <end position="891"/>
    </location>
</feature>
<keyword evidence="6" id="KW-0645">Protease</keyword>
<dbReference type="GO" id="GO:0000423">
    <property type="term" value="P:mitophagy"/>
    <property type="evidence" value="ECO:0007669"/>
    <property type="project" value="TreeGrafter"/>
</dbReference>
<evidence type="ECO:0000256" key="9">
    <source>
        <dbReference type="ARBA" id="ARBA00022927"/>
    </source>
</evidence>
<proteinExistence type="inferred from homology"/>
<dbReference type="Proteomes" id="UP001212997">
    <property type="component" value="Unassembled WGS sequence"/>
</dbReference>
<evidence type="ECO:0000256" key="6">
    <source>
        <dbReference type="ARBA" id="ARBA00022670"/>
    </source>
</evidence>
<dbReference type="InterPro" id="IPR005078">
    <property type="entry name" value="Peptidase_C54"/>
</dbReference>
<feature type="compositionally biased region" description="Basic and acidic residues" evidence="13">
    <location>
        <begin position="76"/>
        <end position="89"/>
    </location>
</feature>
<evidence type="ECO:0000256" key="10">
    <source>
        <dbReference type="ARBA" id="ARBA00023006"/>
    </source>
</evidence>
<dbReference type="GO" id="GO:0015031">
    <property type="term" value="P:protein transport"/>
    <property type="evidence" value="ECO:0007669"/>
    <property type="project" value="UniProtKB-KW"/>
</dbReference>
<feature type="region of interest" description="Disordered" evidence="13">
    <location>
        <begin position="579"/>
        <end position="702"/>
    </location>
</feature>
<keyword evidence="8" id="KW-0788">Thiol protease</keyword>
<evidence type="ECO:0000256" key="11">
    <source>
        <dbReference type="ARBA" id="ARBA00029362"/>
    </source>
</evidence>
<organism evidence="15 16">
    <name type="scientific">Meripilus lineatus</name>
    <dbReference type="NCBI Taxonomy" id="2056292"/>
    <lineage>
        <taxon>Eukaryota</taxon>
        <taxon>Fungi</taxon>
        <taxon>Dikarya</taxon>
        <taxon>Basidiomycota</taxon>
        <taxon>Agaricomycotina</taxon>
        <taxon>Agaricomycetes</taxon>
        <taxon>Polyporales</taxon>
        <taxon>Meripilaceae</taxon>
        <taxon>Meripilus</taxon>
    </lineage>
</organism>
<evidence type="ECO:0000256" key="2">
    <source>
        <dbReference type="ARBA" id="ARBA00004496"/>
    </source>
</evidence>
<dbReference type="AlphaFoldDB" id="A0AAD5V005"/>
<comment type="catalytic activity">
    <reaction evidence="11">
        <text>[protein]-C-terminal L-amino acid-glycyl-phosphatidylethanolamide + H2O = [protein]-C-terminal L-amino acid-glycine + a 1,2-diacyl-sn-glycero-3-phosphoethanolamine</text>
        <dbReference type="Rhea" id="RHEA:67548"/>
        <dbReference type="Rhea" id="RHEA-COMP:17323"/>
        <dbReference type="Rhea" id="RHEA-COMP:17324"/>
        <dbReference type="ChEBI" id="CHEBI:15377"/>
        <dbReference type="ChEBI" id="CHEBI:64612"/>
        <dbReference type="ChEBI" id="CHEBI:172940"/>
        <dbReference type="ChEBI" id="CHEBI:172941"/>
    </reaction>
    <physiologicalReaction direction="left-to-right" evidence="11">
        <dbReference type="Rhea" id="RHEA:67549"/>
    </physiologicalReaction>
</comment>
<evidence type="ECO:0000313" key="16">
    <source>
        <dbReference type="Proteomes" id="UP001212997"/>
    </source>
</evidence>
<gene>
    <name evidence="15" type="ORF">NLI96_g8185</name>
</gene>
<dbReference type="SUPFAM" id="SSF54001">
    <property type="entry name" value="Cysteine proteinases"/>
    <property type="match status" value="2"/>
</dbReference>
<dbReference type="GO" id="GO:0004197">
    <property type="term" value="F:cysteine-type endopeptidase activity"/>
    <property type="evidence" value="ECO:0007669"/>
    <property type="project" value="TreeGrafter"/>
</dbReference>
<feature type="compositionally biased region" description="Low complexity" evidence="13">
    <location>
        <begin position="915"/>
        <end position="952"/>
    </location>
</feature>
<dbReference type="EMBL" id="JANAWD010000362">
    <property type="protein sequence ID" value="KAJ3480670.1"/>
    <property type="molecule type" value="Genomic_DNA"/>
</dbReference>